<sequence length="682" mass="79793">MKIINMMCWAKEHRTHSLLLSTDAEKAFDRVHWTFLKKVLENSGMGTRFINKIMALYTIPRAQIKINGILSEPFTIRNGTRQGCPLSPLLYVLCMEHLLIALRQNPDITGLTIKGEPLKIAAFADDLLLFLTKPLISLPIAMKELKNYGDLSNYKINMTKSEALPVVLPGKLLTQLKNNFKFHWQTEKIQYLGVHIPTDLHKIYEYNHKPLLSNLATQLQSWNHNHFTWTGRINIIKMSILPKLLYLFQTLPITLPKSFFHQTEHMVSQFIWTKKKARLKKTILYKPKEKGGLGLPDFFSYYQASIVSKLVEHTYTANDKQWIKIENQWAGHPLANVVWNKEKKKELHIGQNSQIQALTETWKNLNKEYNLIPFPSPLIPLGDNLDFPPGIMDKGMNNAFGIQNLQLQHVLATATEPPAIMINKDTWTKKDSWRHLQIKNFLKELHNLQQPLRPLTDLERLCNRNTSPKHLISTVYKIIIQSKYANLPHFTRTWAQELQIDLAEEEWERIFRTVAKCSISNKFQENSYKILSYWYRTPTQLYKMRLIQNDKCWRCNGESGTISHIWYTCPKVKTFWEQIEQISSEILGCQIRFSPQMILLLHTDKAEKIFKKSLLMQLILAAKILIPRKWRNDDPPTVEEWLSSVNEIYLMEEITSSLSPRPQKFIETWQPWVSYLNTHDKL</sequence>
<dbReference type="SUPFAM" id="SSF56672">
    <property type="entry name" value="DNA/RNA polymerases"/>
    <property type="match status" value="1"/>
</dbReference>
<dbReference type="AlphaFoldDB" id="A0A803J968"/>
<dbReference type="Ensembl" id="ENSXETT00000119434">
    <property type="protein sequence ID" value="ENSXETP00000104410"/>
    <property type="gene ID" value="ENSXETG00000044402"/>
</dbReference>
<dbReference type="PANTHER" id="PTHR31635:SF196">
    <property type="entry name" value="REVERSE TRANSCRIPTASE DOMAIN-CONTAINING PROTEIN-RELATED"/>
    <property type="match status" value="1"/>
</dbReference>
<dbReference type="InterPro" id="IPR043502">
    <property type="entry name" value="DNA/RNA_pol_sf"/>
</dbReference>
<dbReference type="InterPro" id="IPR000477">
    <property type="entry name" value="RT_dom"/>
</dbReference>
<dbReference type="InParanoid" id="A0A803J968"/>
<reference evidence="2" key="1">
    <citation type="journal article" date="2010" name="Science">
        <title>The genome of the Western clawed frog Xenopus tropicalis.</title>
        <authorList>
            <person name="Hellsten U."/>
            <person name="Harland R.M."/>
            <person name="Gilchrist M.J."/>
            <person name="Hendrix D."/>
            <person name="Jurka J."/>
            <person name="Kapitonov V."/>
            <person name="Ovcharenko I."/>
            <person name="Putnam N.H."/>
            <person name="Shu S."/>
            <person name="Taher L."/>
            <person name="Blitz I.L."/>
            <person name="Blumberg B."/>
            <person name="Dichmann D.S."/>
            <person name="Dubchak I."/>
            <person name="Amaya E."/>
            <person name="Detter J.C."/>
            <person name="Fletcher R."/>
            <person name="Gerhard D.S."/>
            <person name="Goodstein D."/>
            <person name="Graves T."/>
            <person name="Grigoriev I.V."/>
            <person name="Grimwood J."/>
            <person name="Kawashima T."/>
            <person name="Lindquist E."/>
            <person name="Lucas S.M."/>
            <person name="Mead P.E."/>
            <person name="Mitros T."/>
            <person name="Ogino H."/>
            <person name="Ohta Y."/>
            <person name="Poliakov A.V."/>
            <person name="Pollet N."/>
            <person name="Robert J."/>
            <person name="Salamov A."/>
            <person name="Sater A.K."/>
            <person name="Schmutz J."/>
            <person name="Terry A."/>
            <person name="Vize P.D."/>
            <person name="Warren W.C."/>
            <person name="Wells D."/>
            <person name="Wills A."/>
            <person name="Wilson R.K."/>
            <person name="Zimmerman L.B."/>
            <person name="Zorn A.M."/>
            <person name="Grainger R."/>
            <person name="Grammer T."/>
            <person name="Khokha M.K."/>
            <person name="Richardson P.M."/>
            <person name="Rokhsar D.S."/>
        </authorList>
    </citation>
    <scope>NUCLEOTIDE SEQUENCE [LARGE SCALE GENOMIC DNA]</scope>
    <source>
        <strain evidence="2">Nigerian</strain>
    </source>
</reference>
<reference evidence="2" key="2">
    <citation type="submission" date="2021-03" db="UniProtKB">
        <authorList>
            <consortium name="Ensembl"/>
        </authorList>
    </citation>
    <scope>IDENTIFICATION</scope>
</reference>
<accession>A0A803J968</accession>
<protein>
    <recommendedName>
        <fullName evidence="1">Reverse transcriptase domain-containing protein</fullName>
    </recommendedName>
</protein>
<feature type="domain" description="Reverse transcriptase" evidence="1">
    <location>
        <begin position="1"/>
        <end position="196"/>
    </location>
</feature>
<dbReference type="GeneTree" id="ENSGT00940000165023"/>
<organism evidence="2">
    <name type="scientific">Xenopus tropicalis</name>
    <name type="common">Western clawed frog</name>
    <name type="synonym">Silurana tropicalis</name>
    <dbReference type="NCBI Taxonomy" id="8364"/>
    <lineage>
        <taxon>Eukaryota</taxon>
        <taxon>Metazoa</taxon>
        <taxon>Chordata</taxon>
        <taxon>Craniata</taxon>
        <taxon>Vertebrata</taxon>
        <taxon>Euteleostomi</taxon>
        <taxon>Amphibia</taxon>
        <taxon>Batrachia</taxon>
        <taxon>Anura</taxon>
        <taxon>Pipoidea</taxon>
        <taxon>Pipidae</taxon>
        <taxon>Xenopodinae</taxon>
        <taxon>Xenopus</taxon>
        <taxon>Silurana</taxon>
    </lineage>
</organism>
<evidence type="ECO:0000313" key="2">
    <source>
        <dbReference type="Ensembl" id="ENSXETP00000104410"/>
    </source>
</evidence>
<name>A0A803J968_XENTR</name>
<proteinExistence type="predicted"/>
<dbReference type="CDD" id="cd01650">
    <property type="entry name" value="RT_nLTR_like"/>
    <property type="match status" value="1"/>
</dbReference>
<dbReference type="Pfam" id="PF00078">
    <property type="entry name" value="RVT_1"/>
    <property type="match status" value="1"/>
</dbReference>
<dbReference type="PANTHER" id="PTHR31635">
    <property type="entry name" value="REVERSE TRANSCRIPTASE DOMAIN-CONTAINING PROTEIN-RELATED"/>
    <property type="match status" value="1"/>
</dbReference>
<dbReference type="PROSITE" id="PS50878">
    <property type="entry name" value="RT_POL"/>
    <property type="match status" value="1"/>
</dbReference>
<evidence type="ECO:0000259" key="1">
    <source>
        <dbReference type="PROSITE" id="PS50878"/>
    </source>
</evidence>